<accession>A0A0S7EQ88</accession>
<reference evidence="1" key="1">
    <citation type="submission" date="2014-12" db="EMBL/GenBank/DDBJ databases">
        <title>Parallel Evolution in Life History Adaptation Evident in the Tissue-Specific Poeciliopsis prolifica transcriptome.</title>
        <authorList>
            <person name="Jue N.K."/>
            <person name="Foley R.J."/>
            <person name="Obergfell C."/>
            <person name="Reznick D.N."/>
            <person name="O'Neill R.J."/>
            <person name="O'Neill M.J."/>
        </authorList>
    </citation>
    <scope>NUCLEOTIDE SEQUENCE</scope>
</reference>
<protein>
    <submittedName>
        <fullName evidence="1">PPUP47</fullName>
    </submittedName>
</protein>
<feature type="non-terminal residue" evidence="1">
    <location>
        <position position="1"/>
    </location>
</feature>
<name>A0A0S7EQ88_9TELE</name>
<gene>
    <name evidence="1" type="primary">PPUP47</name>
</gene>
<dbReference type="EMBL" id="GBYX01476671">
    <property type="protein sequence ID" value="JAO05006.1"/>
    <property type="molecule type" value="Transcribed_RNA"/>
</dbReference>
<proteinExistence type="predicted"/>
<organism evidence="1">
    <name type="scientific">Poeciliopsis prolifica</name>
    <name type="common">blackstripe livebearer</name>
    <dbReference type="NCBI Taxonomy" id="188132"/>
    <lineage>
        <taxon>Eukaryota</taxon>
        <taxon>Metazoa</taxon>
        <taxon>Chordata</taxon>
        <taxon>Craniata</taxon>
        <taxon>Vertebrata</taxon>
        <taxon>Euteleostomi</taxon>
        <taxon>Actinopterygii</taxon>
        <taxon>Neopterygii</taxon>
        <taxon>Teleostei</taxon>
        <taxon>Neoteleostei</taxon>
        <taxon>Acanthomorphata</taxon>
        <taxon>Ovalentaria</taxon>
        <taxon>Atherinomorphae</taxon>
        <taxon>Cyprinodontiformes</taxon>
        <taxon>Poeciliidae</taxon>
        <taxon>Poeciliinae</taxon>
        <taxon>Poeciliopsis</taxon>
    </lineage>
</organism>
<sequence>VIEGRLWSHLYVAVKVEVRGQPGVYFPEVITEWEGGGPTAGTAAVCFASGAVSMKRLQAVSSHSRGPCFTSPSHMQINRRCCSAPSLLVFTPGFIKSAIPLRDSVLTSAARLLQSEARICRFLSAQQTR</sequence>
<evidence type="ECO:0000313" key="1">
    <source>
        <dbReference type="EMBL" id="JAO05006.1"/>
    </source>
</evidence>
<dbReference type="AlphaFoldDB" id="A0A0S7EQ88"/>